<dbReference type="EMBL" id="JARQWQ010000037">
    <property type="protein sequence ID" value="KAK2560049.1"/>
    <property type="molecule type" value="Genomic_DNA"/>
</dbReference>
<evidence type="ECO:0000313" key="11">
    <source>
        <dbReference type="EMBL" id="KAK2560049.1"/>
    </source>
</evidence>
<keyword evidence="6 8" id="KW-0675">Receptor</keyword>
<comment type="subcellular location">
    <subcellularLocation>
        <location evidence="1">Membrane</location>
        <topology evidence="1">Multi-pass membrane protein</topology>
    </subcellularLocation>
</comment>
<dbReference type="InterPro" id="IPR000276">
    <property type="entry name" value="GPCR_Rhodpsn"/>
</dbReference>
<feature type="transmembrane region" description="Helical" evidence="9">
    <location>
        <begin position="142"/>
        <end position="163"/>
    </location>
</feature>
<proteinExistence type="inferred from homology"/>
<keyword evidence="4 8" id="KW-0297">G-protein coupled receptor</keyword>
<dbReference type="Gene3D" id="1.20.1070.10">
    <property type="entry name" value="Rhodopsin 7-helix transmembrane proteins"/>
    <property type="match status" value="1"/>
</dbReference>
<dbReference type="AlphaFoldDB" id="A0AAD9QF58"/>
<dbReference type="GO" id="GO:0004930">
    <property type="term" value="F:G protein-coupled receptor activity"/>
    <property type="evidence" value="ECO:0007669"/>
    <property type="project" value="UniProtKB-KW"/>
</dbReference>
<evidence type="ECO:0000256" key="5">
    <source>
        <dbReference type="ARBA" id="ARBA00023136"/>
    </source>
</evidence>
<feature type="transmembrane region" description="Helical" evidence="9">
    <location>
        <begin position="103"/>
        <end position="121"/>
    </location>
</feature>
<accession>A0AAD9QF58</accession>
<feature type="transmembrane region" description="Helical" evidence="9">
    <location>
        <begin position="234"/>
        <end position="254"/>
    </location>
</feature>
<dbReference type="Pfam" id="PF00001">
    <property type="entry name" value="7tm_1"/>
    <property type="match status" value="1"/>
</dbReference>
<evidence type="ECO:0000256" key="4">
    <source>
        <dbReference type="ARBA" id="ARBA00023040"/>
    </source>
</evidence>
<keyword evidence="5 9" id="KW-0472">Membrane</keyword>
<name>A0AAD9QF58_ACRCE</name>
<feature type="transmembrane region" description="Helical" evidence="9">
    <location>
        <begin position="183"/>
        <end position="213"/>
    </location>
</feature>
<dbReference type="Proteomes" id="UP001249851">
    <property type="component" value="Unassembled WGS sequence"/>
</dbReference>
<evidence type="ECO:0000256" key="1">
    <source>
        <dbReference type="ARBA" id="ARBA00004141"/>
    </source>
</evidence>
<comment type="caution">
    <text evidence="11">The sequence shown here is derived from an EMBL/GenBank/DDBJ whole genome shotgun (WGS) entry which is preliminary data.</text>
</comment>
<dbReference type="PRINTS" id="PR00237">
    <property type="entry name" value="GPCRRHODOPSN"/>
</dbReference>
<evidence type="ECO:0000256" key="6">
    <source>
        <dbReference type="ARBA" id="ARBA00023170"/>
    </source>
</evidence>
<dbReference type="GO" id="GO:0016020">
    <property type="term" value="C:membrane"/>
    <property type="evidence" value="ECO:0007669"/>
    <property type="project" value="UniProtKB-SubCell"/>
</dbReference>
<keyword evidence="2 8" id="KW-0812">Transmembrane</keyword>
<evidence type="ECO:0000256" key="9">
    <source>
        <dbReference type="SAM" id="Phobius"/>
    </source>
</evidence>
<dbReference type="PROSITE" id="PS50262">
    <property type="entry name" value="G_PROTEIN_RECEP_F1_2"/>
    <property type="match status" value="1"/>
</dbReference>
<dbReference type="SMART" id="SM01381">
    <property type="entry name" value="7TM_GPCR_Srsx"/>
    <property type="match status" value="1"/>
</dbReference>
<dbReference type="SUPFAM" id="SSF81321">
    <property type="entry name" value="Family A G protein-coupled receptor-like"/>
    <property type="match status" value="1"/>
</dbReference>
<dbReference type="PROSITE" id="PS00237">
    <property type="entry name" value="G_PROTEIN_RECEP_F1_1"/>
    <property type="match status" value="1"/>
</dbReference>
<sequence>MNISLENQTLTNSSSSMRGNQIFGFVTFLGIVVVVLPIGIVGNLLVITVVWKKRVIRTNTNLLLANLAGSDLLACVLGYTVAITRYFPPKDVTLGLILCRINSFFPAASVCSILTLTIIAIERYNGLVKPLRPGFKFRKRALRYFCVLIWIISLALVTPLIHFDEYNPKHRCTRSWRGVVREFYWTWGSVICVGVPLLIIIFCYVCIIRALYFGLRVIPMNIPLEMEEKEKKKVIKLAVIVTLVFALSFLPFTVVRGMEIRGPVPYEVSVSSLILVLLSSIFNPFIYAFQSTNYRRAFREVITCRL</sequence>
<keyword evidence="3 9" id="KW-1133">Transmembrane helix</keyword>
<evidence type="ECO:0000256" key="3">
    <source>
        <dbReference type="ARBA" id="ARBA00022989"/>
    </source>
</evidence>
<evidence type="ECO:0000256" key="2">
    <source>
        <dbReference type="ARBA" id="ARBA00022692"/>
    </source>
</evidence>
<reference evidence="11" key="2">
    <citation type="journal article" date="2023" name="Science">
        <title>Genomic signatures of disease resistance in endangered staghorn corals.</title>
        <authorList>
            <person name="Vollmer S.V."/>
            <person name="Selwyn J.D."/>
            <person name="Despard B.A."/>
            <person name="Roesel C.L."/>
        </authorList>
    </citation>
    <scope>NUCLEOTIDE SEQUENCE</scope>
    <source>
        <strain evidence="11">K2</strain>
    </source>
</reference>
<reference evidence="11" key="1">
    <citation type="journal article" date="2023" name="G3 (Bethesda)">
        <title>Whole genome assembly and annotation of the endangered Caribbean coral Acropora cervicornis.</title>
        <authorList>
            <person name="Selwyn J.D."/>
            <person name="Vollmer S.V."/>
        </authorList>
    </citation>
    <scope>NUCLEOTIDE SEQUENCE</scope>
    <source>
        <strain evidence="11">K2</strain>
    </source>
</reference>
<dbReference type="InterPro" id="IPR017452">
    <property type="entry name" value="GPCR_Rhodpsn_7TM"/>
</dbReference>
<organism evidence="11 12">
    <name type="scientific">Acropora cervicornis</name>
    <name type="common">Staghorn coral</name>
    <dbReference type="NCBI Taxonomy" id="6130"/>
    <lineage>
        <taxon>Eukaryota</taxon>
        <taxon>Metazoa</taxon>
        <taxon>Cnidaria</taxon>
        <taxon>Anthozoa</taxon>
        <taxon>Hexacorallia</taxon>
        <taxon>Scleractinia</taxon>
        <taxon>Astrocoeniina</taxon>
        <taxon>Acroporidae</taxon>
        <taxon>Acropora</taxon>
    </lineage>
</organism>
<keyword evidence="12" id="KW-1185">Reference proteome</keyword>
<evidence type="ECO:0000259" key="10">
    <source>
        <dbReference type="PROSITE" id="PS50262"/>
    </source>
</evidence>
<feature type="transmembrane region" description="Helical" evidence="9">
    <location>
        <begin position="63"/>
        <end position="83"/>
    </location>
</feature>
<feature type="transmembrane region" description="Helical" evidence="9">
    <location>
        <begin position="266"/>
        <end position="289"/>
    </location>
</feature>
<dbReference type="PANTHER" id="PTHR24243">
    <property type="entry name" value="G-PROTEIN COUPLED RECEPTOR"/>
    <property type="match status" value="1"/>
</dbReference>
<evidence type="ECO:0000313" key="12">
    <source>
        <dbReference type="Proteomes" id="UP001249851"/>
    </source>
</evidence>
<gene>
    <name evidence="11" type="ORF">P5673_016998</name>
</gene>
<evidence type="ECO:0000256" key="7">
    <source>
        <dbReference type="ARBA" id="ARBA00023224"/>
    </source>
</evidence>
<comment type="similarity">
    <text evidence="8">Belongs to the G-protein coupled receptor 1 family.</text>
</comment>
<protein>
    <submittedName>
        <fullName evidence="11">Somatostatin receptor type 4</fullName>
    </submittedName>
</protein>
<feature type="transmembrane region" description="Helical" evidence="9">
    <location>
        <begin position="22"/>
        <end position="51"/>
    </location>
</feature>
<dbReference type="PANTHER" id="PTHR24243:SF208">
    <property type="entry name" value="PYROKININ-1 RECEPTOR"/>
    <property type="match status" value="1"/>
</dbReference>
<evidence type="ECO:0000256" key="8">
    <source>
        <dbReference type="RuleBase" id="RU000688"/>
    </source>
</evidence>
<feature type="domain" description="G-protein coupled receptors family 1 profile" evidence="10">
    <location>
        <begin position="42"/>
        <end position="287"/>
    </location>
</feature>
<keyword evidence="7 8" id="KW-0807">Transducer</keyword>
<dbReference type="CDD" id="cd00637">
    <property type="entry name" value="7tm_classA_rhodopsin-like"/>
    <property type="match status" value="1"/>
</dbReference>